<feature type="transmembrane region" description="Helical" evidence="2">
    <location>
        <begin position="201"/>
        <end position="224"/>
    </location>
</feature>
<feature type="transmembrane region" description="Helical" evidence="2">
    <location>
        <begin position="127"/>
        <end position="148"/>
    </location>
</feature>
<feature type="compositionally biased region" description="Polar residues" evidence="1">
    <location>
        <begin position="10"/>
        <end position="32"/>
    </location>
</feature>
<evidence type="ECO:0008006" key="4">
    <source>
        <dbReference type="Google" id="ProtNLM"/>
    </source>
</evidence>
<feature type="transmembrane region" description="Helical" evidence="2">
    <location>
        <begin position="271"/>
        <end position="295"/>
    </location>
</feature>
<dbReference type="EMBL" id="GEZM01097364">
    <property type="protein sequence ID" value="JAV54250.1"/>
    <property type="molecule type" value="Transcribed_RNA"/>
</dbReference>
<dbReference type="PANTHER" id="PTHR15260">
    <property type="entry name" value="SARCOSPAN"/>
    <property type="match status" value="1"/>
</dbReference>
<keyword evidence="2" id="KW-0812">Transmembrane</keyword>
<dbReference type="GO" id="GO:0016010">
    <property type="term" value="C:dystrophin-associated glycoprotein complex"/>
    <property type="evidence" value="ECO:0007669"/>
    <property type="project" value="InterPro"/>
</dbReference>
<feature type="transmembrane region" description="Helical" evidence="2">
    <location>
        <begin position="160"/>
        <end position="180"/>
    </location>
</feature>
<accession>A0A1Y1K2G6</accession>
<protein>
    <recommendedName>
        <fullName evidence="4">Sarcospan</fullName>
    </recommendedName>
</protein>
<name>A0A1Y1K2G6_PHOPY</name>
<dbReference type="AlphaFoldDB" id="A0A1Y1K2G6"/>
<dbReference type="OrthoDB" id="7685256at2759"/>
<evidence type="ECO:0000256" key="1">
    <source>
        <dbReference type="SAM" id="MobiDB-lite"/>
    </source>
</evidence>
<dbReference type="KEGG" id="ppyr:116173067"/>
<keyword evidence="2" id="KW-0472">Membrane</keyword>
<dbReference type="GeneID" id="116173067"/>
<feature type="region of interest" description="Disordered" evidence="1">
    <location>
        <begin position="1"/>
        <end position="33"/>
    </location>
</feature>
<dbReference type="GO" id="GO:0042383">
    <property type="term" value="C:sarcolemma"/>
    <property type="evidence" value="ECO:0007669"/>
    <property type="project" value="TreeGrafter"/>
</dbReference>
<dbReference type="RefSeq" id="XP_031346215.1">
    <property type="nucleotide sequence ID" value="XM_031490355.1"/>
</dbReference>
<sequence>MNGRGKSVTLPRTGTNPNENQSNGNTGITNRPISYYDNIRENGQGIDQPYEYELQELHFERERSPTQLHLLNTTVPQNIAGTRSLSERHEPTRNSLRHSRMIVMAKSGKAPINYAPLILMHTKLAKALVGLQILIGVALATLSLWLLLWAPNLRQRDNPYWSAAPILLSGVFGLVLLSCCKIDYQQVHNRQFIYSLKIVSLFFSIVAGAACLTACIFAIIHLLALSTMACAPINQLNATCQCTLKTTDNTTSLPVKSYHYIDLSCLEVTSILSILMIFSCGTNAVGAIASLWYVYLHWISRYNMNYSKVRTGECRPKPILVGNS</sequence>
<proteinExistence type="predicted"/>
<reference evidence="3" key="1">
    <citation type="journal article" date="2016" name="Sci. Rep.">
        <title>Molecular characterization of firefly nuptial gifts: a multi-omics approach sheds light on postcopulatory sexual selection.</title>
        <authorList>
            <person name="Al-Wathiqui N."/>
            <person name="Fallon T.R."/>
            <person name="South A."/>
            <person name="Weng J.K."/>
            <person name="Lewis S.M."/>
        </authorList>
    </citation>
    <scope>NUCLEOTIDE SEQUENCE</scope>
</reference>
<evidence type="ECO:0000313" key="3">
    <source>
        <dbReference type="EMBL" id="JAV54250.1"/>
    </source>
</evidence>
<evidence type="ECO:0000256" key="2">
    <source>
        <dbReference type="SAM" id="Phobius"/>
    </source>
</evidence>
<dbReference type="RefSeq" id="XP_031346216.1">
    <property type="nucleotide sequence ID" value="XM_031490356.1"/>
</dbReference>
<dbReference type="PANTHER" id="PTHR15260:SF1">
    <property type="entry name" value="SARCOSPAN"/>
    <property type="match status" value="1"/>
</dbReference>
<dbReference type="InterPro" id="IPR030429">
    <property type="entry name" value="Sarcospan"/>
</dbReference>
<organism evidence="3">
    <name type="scientific">Photinus pyralis</name>
    <name type="common">Common eastern firefly</name>
    <name type="synonym">Lampyris pyralis</name>
    <dbReference type="NCBI Taxonomy" id="7054"/>
    <lineage>
        <taxon>Eukaryota</taxon>
        <taxon>Metazoa</taxon>
        <taxon>Ecdysozoa</taxon>
        <taxon>Arthropoda</taxon>
        <taxon>Hexapoda</taxon>
        <taxon>Insecta</taxon>
        <taxon>Pterygota</taxon>
        <taxon>Neoptera</taxon>
        <taxon>Endopterygota</taxon>
        <taxon>Coleoptera</taxon>
        <taxon>Polyphaga</taxon>
        <taxon>Elateriformia</taxon>
        <taxon>Elateroidea</taxon>
        <taxon>Lampyridae</taxon>
        <taxon>Lampyrinae</taxon>
        <taxon>Photinus</taxon>
    </lineage>
</organism>
<keyword evidence="2" id="KW-1133">Transmembrane helix</keyword>